<dbReference type="GO" id="GO:0016491">
    <property type="term" value="F:oxidoreductase activity"/>
    <property type="evidence" value="ECO:0007669"/>
    <property type="project" value="UniProtKB-KW"/>
</dbReference>
<dbReference type="Pfam" id="PF08240">
    <property type="entry name" value="ADH_N"/>
    <property type="match status" value="1"/>
</dbReference>
<protein>
    <submittedName>
        <fullName evidence="3">NADP-dependent oxidoreductase</fullName>
        <ecNumber evidence="3">1.-.-.-</ecNumber>
    </submittedName>
</protein>
<dbReference type="SMART" id="SM00829">
    <property type="entry name" value="PKS_ER"/>
    <property type="match status" value="1"/>
</dbReference>
<accession>A0ABW4F717</accession>
<keyword evidence="1" id="KW-0521">NADP</keyword>
<dbReference type="SUPFAM" id="SSF51735">
    <property type="entry name" value="NAD(P)-binding Rossmann-fold domains"/>
    <property type="match status" value="1"/>
</dbReference>
<evidence type="ECO:0000256" key="1">
    <source>
        <dbReference type="ARBA" id="ARBA00022857"/>
    </source>
</evidence>
<dbReference type="Gene3D" id="3.90.180.10">
    <property type="entry name" value="Medium-chain alcohol dehydrogenases, catalytic domain"/>
    <property type="match status" value="1"/>
</dbReference>
<dbReference type="PANTHER" id="PTHR44154:SF1">
    <property type="entry name" value="QUINONE OXIDOREDUCTASE"/>
    <property type="match status" value="1"/>
</dbReference>
<dbReference type="PANTHER" id="PTHR44154">
    <property type="entry name" value="QUINONE OXIDOREDUCTASE"/>
    <property type="match status" value="1"/>
</dbReference>
<proteinExistence type="predicted"/>
<dbReference type="InterPro" id="IPR036291">
    <property type="entry name" value="NAD(P)-bd_dom_sf"/>
</dbReference>
<dbReference type="SUPFAM" id="SSF50129">
    <property type="entry name" value="GroES-like"/>
    <property type="match status" value="1"/>
</dbReference>
<keyword evidence="3" id="KW-0560">Oxidoreductase</keyword>
<reference evidence="4" key="1">
    <citation type="journal article" date="2019" name="Int. J. Syst. Evol. Microbiol.">
        <title>The Global Catalogue of Microorganisms (GCM) 10K type strain sequencing project: providing services to taxonomists for standard genome sequencing and annotation.</title>
        <authorList>
            <consortium name="The Broad Institute Genomics Platform"/>
            <consortium name="The Broad Institute Genome Sequencing Center for Infectious Disease"/>
            <person name="Wu L."/>
            <person name="Ma J."/>
        </authorList>
    </citation>
    <scope>NUCLEOTIDE SEQUENCE [LARGE SCALE GENOMIC DNA]</scope>
    <source>
        <strain evidence="4">CCM 7043</strain>
    </source>
</reference>
<name>A0ABW4F717_9PSEU</name>
<comment type="caution">
    <text evidence="3">The sequence shown here is derived from an EMBL/GenBank/DDBJ whole genome shotgun (WGS) entry which is preliminary data.</text>
</comment>
<dbReference type="InterPro" id="IPR051603">
    <property type="entry name" value="Zinc-ADH_QOR/CCCR"/>
</dbReference>
<sequence>MTTRIVATAFGGPEVLAAVDTEVPAPGEGEVTVEVRAAGINPVDYKRFSGTMGADPALLPLAVGNELAGVVTAVGPGAAGRDGALAVGDEVIAYPAPGAYAAALTLPAANVVHKPAQLPWAEASAIMLTGATAVHALTVVGVAAGDTVLIHGGSGGVGQLAVQLAVAAGATVVATAGARHDELLRGYGAIPVRYGPGLADRVRDAAPSGVDAAVDTVGTTEAVDVSLELVADRNRIVSIAAFGRADTGIRLIGGAPGADPGTEIRRNAWRQLLPAAAAGTLHVVVARTYPLTDAAAAVRFVAEGHAGGKVVLLP</sequence>
<keyword evidence="4" id="KW-1185">Reference proteome</keyword>
<dbReference type="InterPro" id="IPR020843">
    <property type="entry name" value="ER"/>
</dbReference>
<dbReference type="Gene3D" id="3.40.50.720">
    <property type="entry name" value="NAD(P)-binding Rossmann-like Domain"/>
    <property type="match status" value="1"/>
</dbReference>
<evidence type="ECO:0000313" key="4">
    <source>
        <dbReference type="Proteomes" id="UP001597114"/>
    </source>
</evidence>
<evidence type="ECO:0000259" key="2">
    <source>
        <dbReference type="SMART" id="SM00829"/>
    </source>
</evidence>
<dbReference type="EMBL" id="JBHUCO010000047">
    <property type="protein sequence ID" value="MFD1522692.1"/>
    <property type="molecule type" value="Genomic_DNA"/>
</dbReference>
<dbReference type="EC" id="1.-.-.-" evidence="3"/>
<dbReference type="Pfam" id="PF13602">
    <property type="entry name" value="ADH_zinc_N_2"/>
    <property type="match status" value="1"/>
</dbReference>
<organism evidence="3 4">
    <name type="scientific">Pseudonocardia yunnanensis</name>
    <dbReference type="NCBI Taxonomy" id="58107"/>
    <lineage>
        <taxon>Bacteria</taxon>
        <taxon>Bacillati</taxon>
        <taxon>Actinomycetota</taxon>
        <taxon>Actinomycetes</taxon>
        <taxon>Pseudonocardiales</taxon>
        <taxon>Pseudonocardiaceae</taxon>
        <taxon>Pseudonocardia</taxon>
    </lineage>
</organism>
<feature type="domain" description="Enoyl reductase (ER)" evidence="2">
    <location>
        <begin position="11"/>
        <end position="312"/>
    </location>
</feature>
<dbReference type="InterPro" id="IPR013154">
    <property type="entry name" value="ADH-like_N"/>
</dbReference>
<dbReference type="CDD" id="cd05289">
    <property type="entry name" value="MDR_like_2"/>
    <property type="match status" value="1"/>
</dbReference>
<dbReference type="InterPro" id="IPR011032">
    <property type="entry name" value="GroES-like_sf"/>
</dbReference>
<dbReference type="RefSeq" id="WP_344728180.1">
    <property type="nucleotide sequence ID" value="NZ_BAAAUS010000049.1"/>
</dbReference>
<gene>
    <name evidence="3" type="ORF">ACFSJD_34725</name>
</gene>
<dbReference type="Proteomes" id="UP001597114">
    <property type="component" value="Unassembled WGS sequence"/>
</dbReference>
<evidence type="ECO:0000313" key="3">
    <source>
        <dbReference type="EMBL" id="MFD1522692.1"/>
    </source>
</evidence>